<protein>
    <recommendedName>
        <fullName evidence="4">PRC-barrel domain-containing protein</fullName>
    </recommendedName>
</protein>
<dbReference type="Proteomes" id="UP000053464">
    <property type="component" value="Unassembled WGS sequence"/>
</dbReference>
<dbReference type="AlphaFoldDB" id="A0A0G9N3Q8"/>
<organism evidence="2 3">
    <name type="scientific">Aurantiacibacter luteus</name>
    <dbReference type="NCBI Taxonomy" id="1581420"/>
    <lineage>
        <taxon>Bacteria</taxon>
        <taxon>Pseudomonadati</taxon>
        <taxon>Pseudomonadota</taxon>
        <taxon>Alphaproteobacteria</taxon>
        <taxon>Sphingomonadales</taxon>
        <taxon>Erythrobacteraceae</taxon>
        <taxon>Aurantiacibacter</taxon>
    </lineage>
</organism>
<dbReference type="InterPro" id="IPR011033">
    <property type="entry name" value="PRC_barrel-like_sf"/>
</dbReference>
<evidence type="ECO:0000256" key="1">
    <source>
        <dbReference type="SAM" id="Phobius"/>
    </source>
</evidence>
<dbReference type="SUPFAM" id="SSF50346">
    <property type="entry name" value="PRC-barrel domain"/>
    <property type="match status" value="1"/>
</dbReference>
<feature type="transmembrane region" description="Helical" evidence="1">
    <location>
        <begin position="39"/>
        <end position="61"/>
    </location>
</feature>
<name>A0A0G9N3Q8_9SPHN</name>
<dbReference type="EMBL" id="LBHB01000001">
    <property type="protein sequence ID" value="KLE36148.1"/>
    <property type="molecule type" value="Genomic_DNA"/>
</dbReference>
<gene>
    <name evidence="2" type="ORF">AAW00_06140</name>
</gene>
<evidence type="ECO:0000313" key="2">
    <source>
        <dbReference type="EMBL" id="KLE36148.1"/>
    </source>
</evidence>
<dbReference type="Gene3D" id="2.30.30.240">
    <property type="entry name" value="PRC-barrel domain"/>
    <property type="match status" value="1"/>
</dbReference>
<keyword evidence="3" id="KW-1185">Reference proteome</keyword>
<keyword evidence="1" id="KW-1133">Transmembrane helix</keyword>
<accession>A0A0G9N3Q8</accession>
<proteinExistence type="predicted"/>
<reference evidence="2 3" key="1">
    <citation type="submission" date="2015-04" db="EMBL/GenBank/DDBJ databases">
        <title>The draft genome sequence of Erythrobacter luteus KA37.</title>
        <authorList>
            <person name="Zhuang L."/>
            <person name="Liu Y."/>
            <person name="Shao Z."/>
        </authorList>
    </citation>
    <scope>NUCLEOTIDE SEQUENCE [LARGE SCALE GENOMIC DNA]</scope>
    <source>
        <strain evidence="2 3">KA37</strain>
    </source>
</reference>
<keyword evidence="1" id="KW-0472">Membrane</keyword>
<comment type="caution">
    <text evidence="2">The sequence shown here is derived from an EMBL/GenBank/DDBJ whole genome shotgun (WGS) entry which is preliminary data.</text>
</comment>
<dbReference type="PATRIC" id="fig|1581420.6.peg.1241"/>
<sequence>MIAAMMTAANLGARVTGSGFIVFTVGSLLWSYIGMATGQTGLLVTNGFLTLVNLVGIWRWLGRQRAYEDGARAAAEKSETRPGSNLVGGAGFAAMPLIDRGGDRIGHGVDVLLCSRDRSIAYVVLAVNGGKSLSERVVAVGGEDLDWHGDRVVLRHDNAWLDRAPTLTDGDWPDEAEALAWRGEA</sequence>
<keyword evidence="1" id="KW-0812">Transmembrane</keyword>
<feature type="transmembrane region" description="Helical" evidence="1">
    <location>
        <begin position="12"/>
        <end position="33"/>
    </location>
</feature>
<evidence type="ECO:0008006" key="4">
    <source>
        <dbReference type="Google" id="ProtNLM"/>
    </source>
</evidence>
<evidence type="ECO:0000313" key="3">
    <source>
        <dbReference type="Proteomes" id="UP000053464"/>
    </source>
</evidence>